<dbReference type="KEGG" id="alus:STSP2_02616"/>
<evidence type="ECO:0000256" key="2">
    <source>
        <dbReference type="ARBA" id="ARBA00022801"/>
    </source>
</evidence>
<dbReference type="InterPro" id="IPR032506">
    <property type="entry name" value="SGSH_C"/>
</dbReference>
<dbReference type="EMBL" id="CP019791">
    <property type="protein sequence ID" value="AQT69426.1"/>
    <property type="molecule type" value="Genomic_DNA"/>
</dbReference>
<gene>
    <name evidence="4" type="primary">atsA_19</name>
    <name evidence="4" type="ORF">STSP2_02616</name>
</gene>
<evidence type="ECO:0000313" key="5">
    <source>
        <dbReference type="Proteomes" id="UP000189674"/>
    </source>
</evidence>
<name>A0A1U9NPJ3_9BACT</name>
<dbReference type="PROSITE" id="PS00523">
    <property type="entry name" value="SULFATASE_1"/>
    <property type="match status" value="1"/>
</dbReference>
<protein>
    <submittedName>
        <fullName evidence="4">Arylsulfatase</fullName>
        <ecNumber evidence="4">3.1.6.1</ecNumber>
    </submittedName>
</protein>
<accession>A0A1U9NPJ3</accession>
<dbReference type="PROSITE" id="PS00149">
    <property type="entry name" value="SULFATASE_2"/>
    <property type="match status" value="1"/>
</dbReference>
<evidence type="ECO:0000259" key="3">
    <source>
        <dbReference type="Pfam" id="PF16347"/>
    </source>
</evidence>
<dbReference type="SUPFAM" id="SSF53649">
    <property type="entry name" value="Alkaline phosphatase-like"/>
    <property type="match status" value="1"/>
</dbReference>
<sequence length="523" mass="60670">MDRRQFLKAAGTVAATIPFTLESVFSADEKSKKPNIVFIFSDDHAVQAISAYGSKINKTPNIDRIAKEGAILDRCYCCNSICAPSRAAILTGKHSHANGLMTNLNTFDGSQQTFPKLLQKAGYQTGLIGKWHLKTAPTGFDHWEILPGQGSYYNPDFKTAEGRKRYTGYVTDIVTDLSLEWLDSRDESKPFMLMCQHKAPHRIWAPGPDHLTMYDDVEIPEPDTLFDDYSNRTDLLKKNEMEIGRHMMYDYDLKVTGSKKPDALGRKFANFERNRMTEEQRKKWDAAYEPKNEEFRQKDPKGKDLVRWKYQRYIKDYLRCVASVDDNIGRVLDYLKEKGLDRDTIVIYSSDQGFYLGEHGWYDKRWMFEESFRMPFVIKWPGVAKPGTRVKAFGQNIDFGPTFLDAAGRKVPADMHGVSLRPILDGKPPENWRDSLYYHYYEKGEHNVPPHHGVRTQRYKLMQFYDAGEWQFFDLKKDPQELVNRYNDPEYSDQVKTLKKELIALMEKYKVKKPPIESIKATM</sequence>
<dbReference type="OrthoDB" id="237120at2"/>
<dbReference type="InterPro" id="IPR017850">
    <property type="entry name" value="Alkaline_phosphatase_core_sf"/>
</dbReference>
<feature type="domain" description="N-sulphoglucosamine sulphohydrolase C-terminal" evidence="3">
    <location>
        <begin position="357"/>
        <end position="507"/>
    </location>
</feature>
<dbReference type="RefSeq" id="WP_146663113.1">
    <property type="nucleotide sequence ID" value="NZ_CP019791.1"/>
</dbReference>
<evidence type="ECO:0000256" key="1">
    <source>
        <dbReference type="ARBA" id="ARBA00008779"/>
    </source>
</evidence>
<dbReference type="PANTHER" id="PTHR43108:SF6">
    <property type="entry name" value="N-SULPHOGLUCOSAMINE SULPHOHYDROLASE"/>
    <property type="match status" value="1"/>
</dbReference>
<dbReference type="Pfam" id="PF16347">
    <property type="entry name" value="SGSH_C"/>
    <property type="match status" value="1"/>
</dbReference>
<evidence type="ECO:0000313" key="4">
    <source>
        <dbReference type="EMBL" id="AQT69426.1"/>
    </source>
</evidence>
<dbReference type="EC" id="3.1.6.1" evidence="4"/>
<dbReference type="PANTHER" id="PTHR43108">
    <property type="entry name" value="N-ACETYLGLUCOSAMINE-6-SULFATASE FAMILY MEMBER"/>
    <property type="match status" value="1"/>
</dbReference>
<reference evidence="5" key="1">
    <citation type="submission" date="2017-02" db="EMBL/GenBank/DDBJ databases">
        <title>Comparative genomics and description of representatives of a novel lineage of planctomycetes thriving in anoxic sediments.</title>
        <authorList>
            <person name="Spring S."/>
            <person name="Bunk B."/>
            <person name="Sproer C."/>
        </authorList>
    </citation>
    <scope>NUCLEOTIDE SEQUENCE [LARGE SCALE GENOMIC DNA]</scope>
    <source>
        <strain evidence="5">ST-NAGAB-D1</strain>
    </source>
</reference>
<organism evidence="4 5">
    <name type="scientific">Anaerohalosphaera lusitana</name>
    <dbReference type="NCBI Taxonomy" id="1936003"/>
    <lineage>
        <taxon>Bacteria</taxon>
        <taxon>Pseudomonadati</taxon>
        <taxon>Planctomycetota</taxon>
        <taxon>Phycisphaerae</taxon>
        <taxon>Sedimentisphaerales</taxon>
        <taxon>Anaerohalosphaeraceae</taxon>
        <taxon>Anaerohalosphaera</taxon>
    </lineage>
</organism>
<dbReference type="GO" id="GO:0004065">
    <property type="term" value="F:arylsulfatase activity"/>
    <property type="evidence" value="ECO:0007669"/>
    <property type="project" value="UniProtKB-EC"/>
</dbReference>
<keyword evidence="5" id="KW-1185">Reference proteome</keyword>
<dbReference type="Gene3D" id="3.40.720.10">
    <property type="entry name" value="Alkaline Phosphatase, subunit A"/>
    <property type="match status" value="1"/>
</dbReference>
<comment type="similarity">
    <text evidence="1">Belongs to the sulfatase family.</text>
</comment>
<dbReference type="AlphaFoldDB" id="A0A1U9NPJ3"/>
<proteinExistence type="inferred from homology"/>
<keyword evidence="2 4" id="KW-0378">Hydrolase</keyword>
<dbReference type="CDD" id="cd16031">
    <property type="entry name" value="G6S_like"/>
    <property type="match status" value="1"/>
</dbReference>
<dbReference type="Proteomes" id="UP000189674">
    <property type="component" value="Chromosome"/>
</dbReference>
<dbReference type="InterPro" id="IPR024607">
    <property type="entry name" value="Sulfatase_CS"/>
</dbReference>
<dbReference type="STRING" id="1936003.STSP2_02616"/>